<dbReference type="EMBL" id="LN890980">
    <property type="protein sequence ID" value="CUS12923.1"/>
    <property type="molecule type" value="Genomic_DNA"/>
</dbReference>
<evidence type="ECO:0000313" key="2">
    <source>
        <dbReference type="EMBL" id="CUS12923.1"/>
    </source>
</evidence>
<name>A0A292Q2G3_9PEZI</name>
<reference evidence="2" key="1">
    <citation type="submission" date="2015-10" db="EMBL/GenBank/DDBJ databases">
        <authorList>
            <person name="Regsiter A."/>
            <person name="william w."/>
        </authorList>
    </citation>
    <scope>NUCLEOTIDE SEQUENCE</scope>
    <source>
        <strain evidence="2">Montdore</strain>
    </source>
</reference>
<accession>A0A292Q2G3</accession>
<protein>
    <submittedName>
        <fullName evidence="2">Uncharacterized protein</fullName>
    </submittedName>
</protein>
<gene>
    <name evidence="2" type="ORF">GSTUAT00002974001</name>
</gene>
<sequence>MVLLNHHDVCGQGGQHLSCRLDLGMVTAWAFCLYECSAVRPLYRACSAVLCECCGITTSQCVCRFVGSWGRDSTLTLAQSGIRTIFDPTRLDGGGPADPLVAGPRFLLNTVGTYGTSTIPYGDWTRPPVTSAAITISRSVRVLYRIFLSQPSPIRSRLLSYFILNFNYYAALLVLLCIFFLLPLNYRTALLVAPSWTMSWVGGG</sequence>
<keyword evidence="1" id="KW-0472">Membrane</keyword>
<keyword evidence="3" id="KW-1185">Reference proteome</keyword>
<organism evidence="2 3">
    <name type="scientific">Tuber aestivum</name>
    <name type="common">summer truffle</name>
    <dbReference type="NCBI Taxonomy" id="59557"/>
    <lineage>
        <taxon>Eukaryota</taxon>
        <taxon>Fungi</taxon>
        <taxon>Dikarya</taxon>
        <taxon>Ascomycota</taxon>
        <taxon>Pezizomycotina</taxon>
        <taxon>Pezizomycetes</taxon>
        <taxon>Pezizales</taxon>
        <taxon>Tuberaceae</taxon>
        <taxon>Tuber</taxon>
    </lineage>
</organism>
<dbReference type="AlphaFoldDB" id="A0A292Q2G3"/>
<keyword evidence="1" id="KW-1133">Transmembrane helix</keyword>
<evidence type="ECO:0000313" key="3">
    <source>
        <dbReference type="Proteomes" id="UP001412239"/>
    </source>
</evidence>
<evidence type="ECO:0000256" key="1">
    <source>
        <dbReference type="SAM" id="Phobius"/>
    </source>
</evidence>
<keyword evidence="1" id="KW-0812">Transmembrane</keyword>
<proteinExistence type="predicted"/>
<feature type="transmembrane region" description="Helical" evidence="1">
    <location>
        <begin position="158"/>
        <end position="182"/>
    </location>
</feature>
<dbReference type="Proteomes" id="UP001412239">
    <property type="component" value="Unassembled WGS sequence"/>
</dbReference>